<proteinExistence type="predicted"/>
<name>F0YRK9_AURAN</name>
<keyword evidence="3" id="KW-1185">Reference proteome</keyword>
<feature type="region of interest" description="Disordered" evidence="1">
    <location>
        <begin position="94"/>
        <end position="116"/>
    </location>
</feature>
<evidence type="ECO:0000313" key="2">
    <source>
        <dbReference type="EMBL" id="EGB02250.1"/>
    </source>
</evidence>
<protein>
    <submittedName>
        <fullName evidence="2">Uncharacterized protein</fullName>
    </submittedName>
</protein>
<dbReference type="RefSeq" id="XP_009043051.1">
    <property type="nucleotide sequence ID" value="XM_009044803.1"/>
</dbReference>
<reference evidence="2 3" key="1">
    <citation type="journal article" date="2011" name="Proc. Natl. Acad. Sci. U.S.A.">
        <title>Niche of harmful alga Aureococcus anophagefferens revealed through ecogenomics.</title>
        <authorList>
            <person name="Gobler C.J."/>
            <person name="Berry D.L."/>
            <person name="Dyhrman S.T."/>
            <person name="Wilhelm S.W."/>
            <person name="Salamov A."/>
            <person name="Lobanov A.V."/>
            <person name="Zhang Y."/>
            <person name="Collier J.L."/>
            <person name="Wurch L.L."/>
            <person name="Kustka A.B."/>
            <person name="Dill B.D."/>
            <person name="Shah M."/>
            <person name="VerBerkmoes N.C."/>
            <person name="Kuo A."/>
            <person name="Terry A."/>
            <person name="Pangilinan J."/>
            <person name="Lindquist E.A."/>
            <person name="Lucas S."/>
            <person name="Paulsen I.T."/>
            <person name="Hattenrath-Lehmann T.K."/>
            <person name="Talmage S.C."/>
            <person name="Walker E.A."/>
            <person name="Koch F."/>
            <person name="Burson A.M."/>
            <person name="Marcoval M.A."/>
            <person name="Tang Y.Z."/>
            <person name="Lecleir G.R."/>
            <person name="Coyne K.J."/>
            <person name="Berg G.M."/>
            <person name="Bertrand E.M."/>
            <person name="Saito M.A."/>
            <person name="Gladyshev V.N."/>
            <person name="Grigoriev I.V."/>
        </authorList>
    </citation>
    <scope>NUCLEOTIDE SEQUENCE [LARGE SCALE GENOMIC DNA]</scope>
    <source>
        <strain evidence="3">CCMP 1984</strain>
    </source>
</reference>
<evidence type="ECO:0000256" key="1">
    <source>
        <dbReference type="SAM" id="MobiDB-lite"/>
    </source>
</evidence>
<dbReference type="KEGG" id="aaf:AURANDRAFT_69055"/>
<dbReference type="OrthoDB" id="9989249at2759"/>
<accession>F0YRK9</accession>
<feature type="non-terminal residue" evidence="2">
    <location>
        <position position="1"/>
    </location>
</feature>
<evidence type="ECO:0000313" key="3">
    <source>
        <dbReference type="Proteomes" id="UP000002729"/>
    </source>
</evidence>
<sequence length="116" mass="13301">AYEAEAARRVAAGKVYRVDERDADETKTCVNNLKVDKMHFKNHTGAYCRANCNPKLKNFKDSVKYMKPGNFIFILYLLCEFRNNMKIATAAYKKARANKKRTRAADSESSDSESDY</sequence>
<dbReference type="Proteomes" id="UP000002729">
    <property type="component" value="Unassembled WGS sequence"/>
</dbReference>
<gene>
    <name evidence="2" type="ORF">AURANDRAFT_69055</name>
</gene>
<dbReference type="EMBL" id="GL833673">
    <property type="protein sequence ID" value="EGB02250.1"/>
    <property type="molecule type" value="Genomic_DNA"/>
</dbReference>
<dbReference type="InParanoid" id="F0YRK9"/>
<dbReference type="AlphaFoldDB" id="F0YRK9"/>
<organism evidence="3">
    <name type="scientific">Aureococcus anophagefferens</name>
    <name type="common">Harmful bloom alga</name>
    <dbReference type="NCBI Taxonomy" id="44056"/>
    <lineage>
        <taxon>Eukaryota</taxon>
        <taxon>Sar</taxon>
        <taxon>Stramenopiles</taxon>
        <taxon>Ochrophyta</taxon>
        <taxon>Pelagophyceae</taxon>
        <taxon>Pelagomonadales</taxon>
        <taxon>Pelagomonadaceae</taxon>
        <taxon>Aureococcus</taxon>
    </lineage>
</organism>
<dbReference type="GeneID" id="20227207"/>